<evidence type="ECO:0000256" key="1">
    <source>
        <dbReference type="SAM" id="MobiDB-lite"/>
    </source>
</evidence>
<name>A0A397J7C5_9GLOM</name>
<comment type="caution">
    <text evidence="2">The sequence shown here is derived from an EMBL/GenBank/DDBJ whole genome shotgun (WGS) entry which is preliminary data.</text>
</comment>
<feature type="compositionally biased region" description="Acidic residues" evidence="1">
    <location>
        <begin position="44"/>
        <end position="55"/>
    </location>
</feature>
<keyword evidence="3" id="KW-1185">Reference proteome</keyword>
<reference evidence="2 3" key="1">
    <citation type="submission" date="2018-08" db="EMBL/GenBank/DDBJ databases">
        <title>Genome and evolution of the arbuscular mycorrhizal fungus Diversispora epigaea (formerly Glomus versiforme) and its bacterial endosymbionts.</title>
        <authorList>
            <person name="Sun X."/>
            <person name="Fei Z."/>
            <person name="Harrison M."/>
        </authorList>
    </citation>
    <scope>NUCLEOTIDE SEQUENCE [LARGE SCALE GENOMIC DNA]</scope>
    <source>
        <strain evidence="2 3">IT104</strain>
    </source>
</reference>
<gene>
    <name evidence="2" type="ORF">Glove_95g45</name>
</gene>
<sequence>MIVVAVHSSEELSLEVMMIDSLENKNLLNNENNFESIHENLNKDEDEDENEDDDSNNAKAEEEFLTSNIRII</sequence>
<dbReference type="Proteomes" id="UP000266861">
    <property type="component" value="Unassembled WGS sequence"/>
</dbReference>
<evidence type="ECO:0000313" key="2">
    <source>
        <dbReference type="EMBL" id="RHZ83387.1"/>
    </source>
</evidence>
<evidence type="ECO:0000313" key="3">
    <source>
        <dbReference type="Proteomes" id="UP000266861"/>
    </source>
</evidence>
<proteinExistence type="predicted"/>
<protein>
    <submittedName>
        <fullName evidence="2">Uncharacterized protein</fullName>
    </submittedName>
</protein>
<organism evidence="2 3">
    <name type="scientific">Diversispora epigaea</name>
    <dbReference type="NCBI Taxonomy" id="1348612"/>
    <lineage>
        <taxon>Eukaryota</taxon>
        <taxon>Fungi</taxon>
        <taxon>Fungi incertae sedis</taxon>
        <taxon>Mucoromycota</taxon>
        <taxon>Glomeromycotina</taxon>
        <taxon>Glomeromycetes</taxon>
        <taxon>Diversisporales</taxon>
        <taxon>Diversisporaceae</taxon>
        <taxon>Diversispora</taxon>
    </lineage>
</organism>
<feature type="region of interest" description="Disordered" evidence="1">
    <location>
        <begin position="41"/>
        <end position="72"/>
    </location>
</feature>
<accession>A0A397J7C5</accession>
<dbReference type="EMBL" id="PQFF01000090">
    <property type="protein sequence ID" value="RHZ83387.1"/>
    <property type="molecule type" value="Genomic_DNA"/>
</dbReference>
<dbReference type="AlphaFoldDB" id="A0A397J7C5"/>